<evidence type="ECO:0000256" key="8">
    <source>
        <dbReference type="SAM" id="Phobius"/>
    </source>
</evidence>
<dbReference type="OrthoDB" id="9770415at2"/>
<feature type="transmembrane region" description="Helical" evidence="8">
    <location>
        <begin position="20"/>
        <end position="41"/>
    </location>
</feature>
<dbReference type="InterPro" id="IPR036640">
    <property type="entry name" value="ABC1_TM_sf"/>
</dbReference>
<keyword evidence="6 8" id="KW-1133">Transmembrane helix</keyword>
<dbReference type="Gene3D" id="1.20.1560.10">
    <property type="entry name" value="ABC transporter type 1, transmembrane domain"/>
    <property type="match status" value="1"/>
</dbReference>
<dbReference type="PANTHER" id="PTHR43394:SF1">
    <property type="entry name" value="ATP-BINDING CASSETTE SUB-FAMILY B MEMBER 10, MITOCHONDRIAL"/>
    <property type="match status" value="1"/>
</dbReference>
<dbReference type="FunFam" id="3.40.50.300:FF:000218">
    <property type="entry name" value="Multidrug ABC transporter ATP-binding protein"/>
    <property type="match status" value="1"/>
</dbReference>
<dbReference type="GO" id="GO:0016887">
    <property type="term" value="F:ATP hydrolysis activity"/>
    <property type="evidence" value="ECO:0007669"/>
    <property type="project" value="InterPro"/>
</dbReference>
<dbReference type="InterPro" id="IPR011527">
    <property type="entry name" value="ABC1_TM_dom"/>
</dbReference>
<comment type="similarity">
    <text evidence="2">Belongs to the ABC transporter superfamily.</text>
</comment>
<evidence type="ECO:0000313" key="11">
    <source>
        <dbReference type="EMBL" id="AMX01103.1"/>
    </source>
</evidence>
<evidence type="ECO:0000256" key="5">
    <source>
        <dbReference type="ARBA" id="ARBA00022840"/>
    </source>
</evidence>
<keyword evidence="3 8" id="KW-0812">Transmembrane</keyword>
<evidence type="ECO:0000259" key="10">
    <source>
        <dbReference type="PROSITE" id="PS50929"/>
    </source>
</evidence>
<evidence type="ECO:0000256" key="7">
    <source>
        <dbReference type="ARBA" id="ARBA00023136"/>
    </source>
</evidence>
<feature type="transmembrane region" description="Helical" evidence="8">
    <location>
        <begin position="61"/>
        <end position="91"/>
    </location>
</feature>
<evidence type="ECO:0000256" key="1">
    <source>
        <dbReference type="ARBA" id="ARBA00004651"/>
    </source>
</evidence>
<gene>
    <name evidence="11" type="ORF">ATY39_12410</name>
</gene>
<dbReference type="InterPro" id="IPR039421">
    <property type="entry name" value="Type_1_exporter"/>
</dbReference>
<dbReference type="Pfam" id="PF00664">
    <property type="entry name" value="ABC_membrane"/>
    <property type="match status" value="1"/>
</dbReference>
<evidence type="ECO:0000313" key="12">
    <source>
        <dbReference type="Proteomes" id="UP000076021"/>
    </source>
</evidence>
<dbReference type="InterPro" id="IPR027417">
    <property type="entry name" value="P-loop_NTPase"/>
</dbReference>
<dbReference type="InterPro" id="IPR003593">
    <property type="entry name" value="AAA+_ATPase"/>
</dbReference>
<dbReference type="GO" id="GO:0015421">
    <property type="term" value="F:ABC-type oligopeptide transporter activity"/>
    <property type="evidence" value="ECO:0007669"/>
    <property type="project" value="TreeGrafter"/>
</dbReference>
<keyword evidence="12" id="KW-1185">Reference proteome</keyword>
<feature type="transmembrane region" description="Helical" evidence="8">
    <location>
        <begin position="161"/>
        <end position="179"/>
    </location>
</feature>
<organism evidence="11 12">
    <name type="scientific">Rummeliibacillus stabekisii</name>
    <dbReference type="NCBI Taxonomy" id="241244"/>
    <lineage>
        <taxon>Bacteria</taxon>
        <taxon>Bacillati</taxon>
        <taxon>Bacillota</taxon>
        <taxon>Bacilli</taxon>
        <taxon>Bacillales</taxon>
        <taxon>Caryophanaceae</taxon>
        <taxon>Rummeliibacillus</taxon>
    </lineage>
</organism>
<dbReference type="PROSITE" id="PS50893">
    <property type="entry name" value="ABC_TRANSPORTER_2"/>
    <property type="match status" value="1"/>
</dbReference>
<feature type="transmembrane region" description="Helical" evidence="8">
    <location>
        <begin position="137"/>
        <end position="155"/>
    </location>
</feature>
<protein>
    <submittedName>
        <fullName evidence="11">ATP-binding protein</fullName>
    </submittedName>
</protein>
<evidence type="ECO:0000256" key="6">
    <source>
        <dbReference type="ARBA" id="ARBA00022989"/>
    </source>
</evidence>
<evidence type="ECO:0000256" key="4">
    <source>
        <dbReference type="ARBA" id="ARBA00022741"/>
    </source>
</evidence>
<dbReference type="InterPro" id="IPR017871">
    <property type="entry name" value="ABC_transporter-like_CS"/>
</dbReference>
<dbReference type="CDD" id="cd18551">
    <property type="entry name" value="ABC_6TM_LmrA_like"/>
    <property type="match status" value="1"/>
</dbReference>
<keyword evidence="7 8" id="KW-0472">Membrane</keyword>
<feature type="transmembrane region" description="Helical" evidence="8">
    <location>
        <begin position="278"/>
        <end position="299"/>
    </location>
</feature>
<feature type="domain" description="ABC transmembrane type-1" evidence="10">
    <location>
        <begin position="24"/>
        <end position="304"/>
    </location>
</feature>
<evidence type="ECO:0000256" key="3">
    <source>
        <dbReference type="ARBA" id="ARBA00022692"/>
    </source>
</evidence>
<evidence type="ECO:0000259" key="9">
    <source>
        <dbReference type="PROSITE" id="PS50893"/>
    </source>
</evidence>
<evidence type="ECO:0000256" key="2">
    <source>
        <dbReference type="ARBA" id="ARBA00005417"/>
    </source>
</evidence>
<sequence>MKSYKWKDFFGLIHKAKPNIILFIFSCLISSISAIVATFIPSLLKRFIDSYAANERFDNKLLLSLIAIFILNAIVSVLAGYLLSVVGLKVIANLRKITWSKIVKLPVAYFDKHESGDIASRVVNDTNVLYTLVSNSFSQFINAILTILFCGFWMFYYDWKLSLIVVIALPLFLILFIPLGRKMSKLSKEVQKSTGELNVNAFEMISENKLVKSFTAEGEQISKGVRVIDHLKNIGVQRAKWIATVNPILNLIMMMIIFSIVGFGGVQLANGNLSAGTFMAFLTLIFYIIGPITNFGVFFTQLQQAKGATERISKIHAESEENIHEGNIFDITDKDIEFKDISFSYNTERESSFSLQNINLVIKGGHTYALVGPSGSGKTTLISLLERFYKPTSGSIYIGKENIESYSLNSWRSQIGYVSQEHTLINGTIRENLLFGLEDECPNEEKIIQACQMAYAWEFIEKLPFKLDSHIGERGLELSGGQRQRIAIARMFLKDPKIILLDEATSSLDSQSEEKVKLAMRKISEGRTAISIAHRLSTIVDAENIIFLENGEITGIGKHVELQQTHRLYNQFCEQQLQA</sequence>
<proteinExistence type="inferred from homology"/>
<dbReference type="KEGG" id="rst:ATY39_12410"/>
<name>A0A143HHD8_9BACL</name>
<comment type="subcellular location">
    <subcellularLocation>
        <location evidence="1">Cell membrane</location>
        <topology evidence="1">Multi-pass membrane protein</topology>
    </subcellularLocation>
</comment>
<dbReference type="InterPro" id="IPR003439">
    <property type="entry name" value="ABC_transporter-like_ATP-bd"/>
</dbReference>
<dbReference type="SUPFAM" id="SSF52540">
    <property type="entry name" value="P-loop containing nucleoside triphosphate hydrolases"/>
    <property type="match status" value="1"/>
</dbReference>
<accession>A0A143HHD8</accession>
<keyword evidence="5 11" id="KW-0067">ATP-binding</keyword>
<dbReference type="AlphaFoldDB" id="A0A143HHD8"/>
<dbReference type="STRING" id="241244.ATY39_12410"/>
<dbReference type="Proteomes" id="UP000076021">
    <property type="component" value="Chromosome"/>
</dbReference>
<feature type="transmembrane region" description="Helical" evidence="8">
    <location>
        <begin position="248"/>
        <end position="266"/>
    </location>
</feature>
<dbReference type="SUPFAM" id="SSF90123">
    <property type="entry name" value="ABC transporter transmembrane region"/>
    <property type="match status" value="1"/>
</dbReference>
<dbReference type="RefSeq" id="WP_066791969.1">
    <property type="nucleotide sequence ID" value="NZ_CP014806.1"/>
</dbReference>
<reference evidence="12" key="2">
    <citation type="submission" date="2016-03" db="EMBL/GenBank/DDBJ databases">
        <authorList>
            <person name="Ploux O."/>
        </authorList>
    </citation>
    <scope>NUCLEOTIDE SEQUENCE [LARGE SCALE GENOMIC DNA]</scope>
    <source>
        <strain evidence="12">PP9</strain>
    </source>
</reference>
<dbReference type="SMART" id="SM00382">
    <property type="entry name" value="AAA"/>
    <property type="match status" value="1"/>
</dbReference>
<keyword evidence="4" id="KW-0547">Nucleotide-binding</keyword>
<dbReference type="Pfam" id="PF00005">
    <property type="entry name" value="ABC_tran"/>
    <property type="match status" value="1"/>
</dbReference>
<dbReference type="EMBL" id="CP014806">
    <property type="protein sequence ID" value="AMX01103.1"/>
    <property type="molecule type" value="Genomic_DNA"/>
</dbReference>
<dbReference type="GO" id="GO:0005886">
    <property type="term" value="C:plasma membrane"/>
    <property type="evidence" value="ECO:0007669"/>
    <property type="project" value="UniProtKB-SubCell"/>
</dbReference>
<feature type="domain" description="ABC transporter" evidence="9">
    <location>
        <begin position="336"/>
        <end position="575"/>
    </location>
</feature>
<dbReference type="GO" id="GO:0005524">
    <property type="term" value="F:ATP binding"/>
    <property type="evidence" value="ECO:0007669"/>
    <property type="project" value="UniProtKB-KW"/>
</dbReference>
<dbReference type="PANTHER" id="PTHR43394">
    <property type="entry name" value="ATP-DEPENDENT PERMEASE MDL1, MITOCHONDRIAL"/>
    <property type="match status" value="1"/>
</dbReference>
<dbReference type="PROSITE" id="PS00211">
    <property type="entry name" value="ABC_TRANSPORTER_1"/>
    <property type="match status" value="1"/>
</dbReference>
<reference evidence="11 12" key="1">
    <citation type="journal article" date="2016" name="Genome Announc.">
        <title>Whole-Genome Sequence of Rummeliibacillus stabekisii Strain PP9 Isolated from Antarctic Soil.</title>
        <authorList>
            <person name="da Mota F.F."/>
            <person name="Vollu R.E."/>
            <person name="Jurelevicius D."/>
            <person name="Seldin L."/>
        </authorList>
    </citation>
    <scope>NUCLEOTIDE SEQUENCE [LARGE SCALE GENOMIC DNA]</scope>
    <source>
        <strain evidence="11 12">PP9</strain>
    </source>
</reference>
<dbReference type="PROSITE" id="PS50929">
    <property type="entry name" value="ABC_TM1F"/>
    <property type="match status" value="1"/>
</dbReference>
<dbReference type="Gene3D" id="3.40.50.300">
    <property type="entry name" value="P-loop containing nucleotide triphosphate hydrolases"/>
    <property type="match status" value="1"/>
</dbReference>